<comment type="caution">
    <text evidence="1">The sequence shown here is derived from an EMBL/GenBank/DDBJ whole genome shotgun (WGS) entry which is preliminary data.</text>
</comment>
<name>A0ABV8NZN6_9BURK</name>
<dbReference type="PANTHER" id="PTHR42905">
    <property type="entry name" value="PHOSPHOENOLPYRUVATE CARBOXYLASE"/>
    <property type="match status" value="1"/>
</dbReference>
<evidence type="ECO:0000313" key="2">
    <source>
        <dbReference type="Proteomes" id="UP001595848"/>
    </source>
</evidence>
<evidence type="ECO:0000313" key="1">
    <source>
        <dbReference type="EMBL" id="MFC4201443.1"/>
    </source>
</evidence>
<protein>
    <submittedName>
        <fullName evidence="1">Oxaloacetate decarboxylase</fullName>
    </submittedName>
</protein>
<dbReference type="InterPro" id="IPR039556">
    <property type="entry name" value="ICL/PEPM"/>
</dbReference>
<dbReference type="RefSeq" id="WP_217963200.1">
    <property type="nucleotide sequence ID" value="NZ_JAHTBN010000002.1"/>
</dbReference>
<organism evidence="1 2">
    <name type="scientific">Candidimonas humi</name>
    <dbReference type="NCBI Taxonomy" id="683355"/>
    <lineage>
        <taxon>Bacteria</taxon>
        <taxon>Pseudomonadati</taxon>
        <taxon>Pseudomonadota</taxon>
        <taxon>Betaproteobacteria</taxon>
        <taxon>Burkholderiales</taxon>
        <taxon>Alcaligenaceae</taxon>
        <taxon>Candidimonas</taxon>
    </lineage>
</organism>
<dbReference type="Pfam" id="PF13714">
    <property type="entry name" value="PEP_mutase"/>
    <property type="match status" value="1"/>
</dbReference>
<gene>
    <name evidence="1" type="ORF">ACFOY1_10810</name>
</gene>
<dbReference type="CDD" id="cd00377">
    <property type="entry name" value="ICL_PEPM"/>
    <property type="match status" value="1"/>
</dbReference>
<accession>A0ABV8NZN6</accession>
<proteinExistence type="predicted"/>
<keyword evidence="2" id="KW-1185">Reference proteome</keyword>
<dbReference type="EMBL" id="JBHSBV010000003">
    <property type="protein sequence ID" value="MFC4201443.1"/>
    <property type="molecule type" value="Genomic_DNA"/>
</dbReference>
<reference evidence="2" key="1">
    <citation type="journal article" date="2019" name="Int. J. Syst. Evol. Microbiol.">
        <title>The Global Catalogue of Microorganisms (GCM) 10K type strain sequencing project: providing services to taxonomists for standard genome sequencing and annotation.</title>
        <authorList>
            <consortium name="The Broad Institute Genomics Platform"/>
            <consortium name="The Broad Institute Genome Sequencing Center for Infectious Disease"/>
            <person name="Wu L."/>
            <person name="Ma J."/>
        </authorList>
    </citation>
    <scope>NUCLEOTIDE SEQUENCE [LARGE SCALE GENOMIC DNA]</scope>
    <source>
        <strain evidence="2">LMG 24813</strain>
    </source>
</reference>
<dbReference type="PANTHER" id="PTHR42905:SF5">
    <property type="entry name" value="CARBOXYVINYL-CARBOXYPHOSPHONATE PHOSPHORYLMUTASE, CHLOROPLASTIC"/>
    <property type="match status" value="1"/>
</dbReference>
<dbReference type="Proteomes" id="UP001595848">
    <property type="component" value="Unassembled WGS sequence"/>
</dbReference>
<sequence length="307" mass="32652">MSTQRQQFRALINAPELLLLPGAYDALSARMIEAAGFSAMVAGGYAAVGSLLGQADMGQSNMRDLADHYARICAAVEIPVYADADTGFGGVHNIRQAVRAFEDAGVAGIFLNDQVFPNRCGYLPGKAVVPIEEMMARIHAALDARRDSSLVICARTDIFSIEGESAAIERCLQFMEAGVDMAKPQGIDSYMGICKVCRTVPGPHFATLSQAAGETGLSFEALRQAGAAAATLPSIALFAAAHGVTAMLRALKSAQGVADVREHLIPLPDYYGLTRLKELHERETDLMQRAISGAAQARANTKLPARD</sequence>